<protein>
    <submittedName>
        <fullName evidence="2">Uncharacterized protein</fullName>
    </submittedName>
</protein>
<evidence type="ECO:0000313" key="3">
    <source>
        <dbReference type="Proteomes" id="UP000034616"/>
    </source>
</evidence>
<reference evidence="2 3" key="1">
    <citation type="journal article" date="2015" name="Nature">
        <title>rRNA introns, odd ribosomes, and small enigmatic genomes across a large radiation of phyla.</title>
        <authorList>
            <person name="Brown C.T."/>
            <person name="Hug L.A."/>
            <person name="Thomas B.C."/>
            <person name="Sharon I."/>
            <person name="Castelle C.J."/>
            <person name="Singh A."/>
            <person name="Wilkins M.J."/>
            <person name="Williams K.H."/>
            <person name="Banfield J.F."/>
        </authorList>
    </citation>
    <scope>NUCLEOTIDE SEQUENCE [LARGE SCALE GENOMIC DNA]</scope>
</reference>
<proteinExistence type="predicted"/>
<comment type="caution">
    <text evidence="2">The sequence shown here is derived from an EMBL/GenBank/DDBJ whole genome shotgun (WGS) entry which is preliminary data.</text>
</comment>
<dbReference type="EMBL" id="LCAH01000001">
    <property type="protein sequence ID" value="KKR87773.1"/>
    <property type="molecule type" value="Genomic_DNA"/>
</dbReference>
<dbReference type="Proteomes" id="UP000034616">
    <property type="component" value="Unassembled WGS sequence"/>
</dbReference>
<evidence type="ECO:0000313" key="2">
    <source>
        <dbReference type="EMBL" id="KKR87773.1"/>
    </source>
</evidence>
<gene>
    <name evidence="2" type="ORF">UU35_C0001G0054</name>
</gene>
<sequence length="314" mass="37502">MKIRMNRQRLVRIGTRTIALTSITITFLVIVWRLYLPIAAEAHTEEKIFWRIVSRMTLQERSMLLNQVMETQQLPNILPWWEYDEDLCSATVIKYINLFTGVKFVHAPAWKIRTHRINSKTISNMRKLTTVWDHTENFDSQGHLSPKKKTELIQEVTRFPFDSQKVYIFGLLWEETVYWEKIRTEGPDVNSHLVFFAKGKAIHFMHKKDENPLRMETLEALFADGKLLPVWIAEVHFKNGKKLRLPEVRERTISFVQNNMPWETMQKYLIFPRHASRLPFFINRPIDAVLEKSLLFHFRNDYDLYPQIVRKETQ</sequence>
<dbReference type="AlphaFoldDB" id="A0A0G0UFU6"/>
<keyword evidence="1" id="KW-1133">Transmembrane helix</keyword>
<evidence type="ECO:0000256" key="1">
    <source>
        <dbReference type="SAM" id="Phobius"/>
    </source>
</evidence>
<feature type="transmembrane region" description="Helical" evidence="1">
    <location>
        <begin position="12"/>
        <end position="35"/>
    </location>
</feature>
<keyword evidence="1" id="KW-0472">Membrane</keyword>
<name>A0A0G0UFU6_9BACT</name>
<accession>A0A0G0UFU6</accession>
<organism evidence="2 3">
    <name type="scientific">Candidatus Uhrbacteria bacterium GW2011_GWC2_41_11</name>
    <dbReference type="NCBI Taxonomy" id="1618985"/>
    <lineage>
        <taxon>Bacteria</taxon>
        <taxon>Candidatus Uhriibacteriota</taxon>
    </lineage>
</organism>
<keyword evidence="1" id="KW-0812">Transmembrane</keyword>